<evidence type="ECO:0000256" key="9">
    <source>
        <dbReference type="ARBA" id="ARBA00030904"/>
    </source>
</evidence>
<reference evidence="13" key="1">
    <citation type="submission" date="2022-12" db="EMBL/GenBank/DDBJ databases">
        <title>Genomic Characterization of Candidatus Phytoplasma sacchari in China.</title>
        <authorList>
            <person name="Zhang R.-Y."/>
        </authorList>
    </citation>
    <scope>NUCLEOTIDE SEQUENCE [LARGE SCALE GENOMIC DNA]</scope>
    <source>
        <strain evidence="13">SCWL1</strain>
    </source>
</reference>
<comment type="similarity">
    <text evidence="10">Belongs to the class-I aminoacyl-tRNA synthetase family.</text>
</comment>
<dbReference type="CDD" id="cd00814">
    <property type="entry name" value="MetRS_core"/>
    <property type="match status" value="1"/>
</dbReference>
<dbReference type="InterPro" id="IPR033911">
    <property type="entry name" value="MetRS_core"/>
</dbReference>
<dbReference type="NCBIfam" id="TIGR00398">
    <property type="entry name" value="metG"/>
    <property type="match status" value="1"/>
</dbReference>
<dbReference type="SUPFAM" id="SSF52374">
    <property type="entry name" value="Nucleotidylyl transferase"/>
    <property type="match status" value="1"/>
</dbReference>
<dbReference type="PANTHER" id="PTHR43326">
    <property type="entry name" value="METHIONYL-TRNA SYNTHETASE"/>
    <property type="match status" value="1"/>
</dbReference>
<feature type="domain" description="Methionyl-tRNA synthetase anticodon-binding" evidence="12">
    <location>
        <begin position="405"/>
        <end position="523"/>
    </location>
</feature>
<dbReference type="InterPro" id="IPR009080">
    <property type="entry name" value="tRNAsynth_Ia_anticodon-bd"/>
</dbReference>
<keyword evidence="4 10" id="KW-0436">Ligase</keyword>
<dbReference type="CDD" id="cd07957">
    <property type="entry name" value="Anticodon_Ia_Met"/>
    <property type="match status" value="1"/>
</dbReference>
<dbReference type="InterPro" id="IPR015413">
    <property type="entry name" value="Methionyl/Leucyl_tRNA_Synth"/>
</dbReference>
<evidence type="ECO:0000256" key="6">
    <source>
        <dbReference type="ARBA" id="ARBA00022840"/>
    </source>
</evidence>
<dbReference type="PANTHER" id="PTHR43326:SF1">
    <property type="entry name" value="METHIONINE--TRNA LIGASE, MITOCHONDRIAL"/>
    <property type="match status" value="1"/>
</dbReference>
<dbReference type="Pfam" id="PF09334">
    <property type="entry name" value="tRNA-synt_1g"/>
    <property type="match status" value="1"/>
</dbReference>
<evidence type="ECO:0000313" key="13">
    <source>
        <dbReference type="EMBL" id="WBL31234.1"/>
    </source>
</evidence>
<evidence type="ECO:0000256" key="10">
    <source>
        <dbReference type="RuleBase" id="RU363039"/>
    </source>
</evidence>
<accession>A0ABY7M0I0</accession>
<sequence length="528" mass="62471">MLNKKKKFYISTAIVYASSIPHIGNIYEIILADSISRFKKLEGYNVYFQTGTDEHGQKIEQKAKEEGIDNQKYVDKISLQIKKIYDLFNIEYDYFIRTTNPLHKKNVQNILEILIRKKDIYLGKYEGWYSVSEESFVSEKDLIDGKTLNGEIPIWSSEEVYFFKLSNYQQKLINYLKSDNNLILPTTRKKEILNLLKEPLPNLSISRTSFKWGIDLTFDNKHIVYVWIDALSNYITGFNCCFYPDVKLKNSKFNYYWPCDLHIIGKDISRFHLIYWPILLMSLDLPLPKKFLIHPWILFNNKKMSKSTNNVLYVEDLIKFFSIDAIRYFVLHEIPYSSDGIITYELLIERYNSDLVNNIGNLLSRTLGMINKYRCNQLKKILSITPLINSFLTKIDIDLSYNALKTVESVYHYMNLYNVSEALEQIIKLARLCNKYIDKIEPWNLFKNKSYHEILDFCLFNLIETLRFIGILLKPFLPDTSEKILNNIKAEQRTFDSLKTFGIIKEKKLFLCENLFKRLEKDKINFHN</sequence>
<dbReference type="InterPro" id="IPR014729">
    <property type="entry name" value="Rossmann-like_a/b/a_fold"/>
</dbReference>
<dbReference type="InterPro" id="IPR041872">
    <property type="entry name" value="Anticodon_Met"/>
</dbReference>
<evidence type="ECO:0000259" key="11">
    <source>
        <dbReference type="Pfam" id="PF09334"/>
    </source>
</evidence>
<keyword evidence="6 10" id="KW-0067">ATP-binding</keyword>
<dbReference type="InterPro" id="IPR014758">
    <property type="entry name" value="Met-tRNA_synth"/>
</dbReference>
<evidence type="ECO:0000256" key="1">
    <source>
        <dbReference type="ARBA" id="ARBA00003314"/>
    </source>
</evidence>
<evidence type="ECO:0000256" key="2">
    <source>
        <dbReference type="ARBA" id="ARBA00012838"/>
    </source>
</evidence>
<feature type="domain" description="Methionyl/Leucyl tRNA synthetase" evidence="11">
    <location>
        <begin position="140"/>
        <end position="367"/>
    </location>
</feature>
<proteinExistence type="inferred from homology"/>
<keyword evidence="5 10" id="KW-0547">Nucleotide-binding</keyword>
<dbReference type="Gene3D" id="1.10.730.10">
    <property type="entry name" value="Isoleucyl-tRNA Synthetase, Domain 1"/>
    <property type="match status" value="1"/>
</dbReference>
<dbReference type="InterPro" id="IPR023457">
    <property type="entry name" value="Met-tRNA_synth_2"/>
</dbReference>
<organism evidence="13 14">
    <name type="scientific">Candidatus Phytoplasma sacchari</name>
    <dbReference type="NCBI Taxonomy" id="2609813"/>
    <lineage>
        <taxon>Bacteria</taxon>
        <taxon>Bacillati</taxon>
        <taxon>Mycoplasmatota</taxon>
        <taxon>Mollicutes</taxon>
        <taxon>Acholeplasmatales</taxon>
        <taxon>Acholeplasmataceae</taxon>
        <taxon>Candidatus Phytoplasma</taxon>
        <taxon>16SrXI (Rice yellow dwarf group)</taxon>
    </lineage>
</organism>
<dbReference type="Proteomes" id="UP001210120">
    <property type="component" value="Chromosome"/>
</dbReference>
<evidence type="ECO:0000259" key="12">
    <source>
        <dbReference type="Pfam" id="PF19303"/>
    </source>
</evidence>
<evidence type="ECO:0000256" key="7">
    <source>
        <dbReference type="ARBA" id="ARBA00022917"/>
    </source>
</evidence>
<dbReference type="EC" id="6.1.1.10" evidence="2"/>
<keyword evidence="8 10" id="KW-0030">Aminoacyl-tRNA synthetase</keyword>
<dbReference type="Pfam" id="PF19303">
    <property type="entry name" value="Anticodon_3"/>
    <property type="match status" value="1"/>
</dbReference>
<dbReference type="EMBL" id="CP115156">
    <property type="protein sequence ID" value="WBL31234.1"/>
    <property type="molecule type" value="Genomic_DNA"/>
</dbReference>
<dbReference type="PRINTS" id="PR01041">
    <property type="entry name" value="TRNASYNTHMET"/>
</dbReference>
<evidence type="ECO:0000256" key="8">
    <source>
        <dbReference type="ARBA" id="ARBA00023146"/>
    </source>
</evidence>
<keyword evidence="14" id="KW-1185">Reference proteome</keyword>
<dbReference type="Gene3D" id="3.40.50.620">
    <property type="entry name" value="HUPs"/>
    <property type="match status" value="1"/>
</dbReference>
<evidence type="ECO:0000256" key="5">
    <source>
        <dbReference type="ARBA" id="ARBA00022741"/>
    </source>
</evidence>
<name>A0ABY7M0I0_9MOLU</name>
<comment type="function">
    <text evidence="1">Is required not only for elongation of protein synthesis but also for the initiation of all mRNA translation through initiator tRNA(fMet) aminoacylation.</text>
</comment>
<dbReference type="GO" id="GO:0004825">
    <property type="term" value="F:methionine-tRNA ligase activity"/>
    <property type="evidence" value="ECO:0007669"/>
    <property type="project" value="UniProtKB-EC"/>
</dbReference>
<evidence type="ECO:0000256" key="4">
    <source>
        <dbReference type="ARBA" id="ARBA00022598"/>
    </source>
</evidence>
<keyword evidence="7 10" id="KW-0648">Protein biosynthesis</keyword>
<protein>
    <recommendedName>
        <fullName evidence="3">Methionine--tRNA ligase</fullName>
        <ecNumber evidence="2">6.1.1.10</ecNumber>
    </recommendedName>
    <alternativeName>
        <fullName evidence="9">Methionyl-tRNA synthetase</fullName>
    </alternativeName>
</protein>
<dbReference type="Gene3D" id="2.170.220.10">
    <property type="match status" value="1"/>
</dbReference>
<dbReference type="SUPFAM" id="SSF47323">
    <property type="entry name" value="Anticodon-binding domain of a subclass of class I aminoacyl-tRNA synthetases"/>
    <property type="match status" value="1"/>
</dbReference>
<evidence type="ECO:0000313" key="14">
    <source>
        <dbReference type="Proteomes" id="UP001210120"/>
    </source>
</evidence>
<gene>
    <name evidence="13" type="primary">metG</name>
    <name evidence="13" type="ORF">O7R10_01295</name>
</gene>
<evidence type="ECO:0000256" key="3">
    <source>
        <dbReference type="ARBA" id="ARBA00018753"/>
    </source>
</evidence>